<dbReference type="Proteomes" id="UP000183700">
    <property type="component" value="Unassembled WGS sequence"/>
</dbReference>
<evidence type="ECO:0000313" key="6">
    <source>
        <dbReference type="EMBL" id="OJG34564.1"/>
    </source>
</evidence>
<evidence type="ECO:0000256" key="2">
    <source>
        <dbReference type="ARBA" id="ARBA00006171"/>
    </source>
</evidence>
<dbReference type="InterPro" id="IPR023214">
    <property type="entry name" value="HAD_sf"/>
</dbReference>
<dbReference type="GO" id="GO:0016787">
    <property type="term" value="F:hydrolase activity"/>
    <property type="evidence" value="ECO:0007669"/>
    <property type="project" value="UniProtKB-KW"/>
</dbReference>
<dbReference type="EMBL" id="JXKM01000013">
    <property type="protein sequence ID" value="OJG34564.1"/>
    <property type="molecule type" value="Genomic_DNA"/>
</dbReference>
<dbReference type="GO" id="GO:0046872">
    <property type="term" value="F:metal ion binding"/>
    <property type="evidence" value="ECO:0007669"/>
    <property type="project" value="UniProtKB-KW"/>
</dbReference>
<gene>
    <name evidence="6" type="ORF">RV00_GL000784</name>
</gene>
<sequence length="224" mass="25270">MQGILFDFNGTMFLDSDLHEEAWINLIKKYSKQELSEADIIHSIHGKTNDIILRHFISADLTDEQVEQLSDEKEAYYRERVLAHPERIHFTKGLEAALDTLKANQIPMTIASASPKVNMDFYWETFALAKWFDPEKIVYHNGTFPGKPAPDIFLIAAKKIELAPADCLVIEDSYSGLQAAQRAQIGTIVAIDPFGKNRGIFEAEGLAKDGVIEDFTNFISTYVK</sequence>
<keyword evidence="6" id="KW-0378">Hydrolase</keyword>
<protein>
    <submittedName>
        <fullName evidence="6">HAD hydrolase, family IA</fullName>
    </submittedName>
</protein>
<dbReference type="Gene3D" id="3.40.50.1000">
    <property type="entry name" value="HAD superfamily/HAD-like"/>
    <property type="match status" value="1"/>
</dbReference>
<proteinExistence type="inferred from homology"/>
<dbReference type="STRING" id="319970.RV00_GL000784"/>
<dbReference type="InterPro" id="IPR036412">
    <property type="entry name" value="HAD-like_sf"/>
</dbReference>
<dbReference type="Gene3D" id="1.10.150.240">
    <property type="entry name" value="Putative phosphatase, domain 2"/>
    <property type="match status" value="1"/>
</dbReference>
<evidence type="ECO:0000256" key="4">
    <source>
        <dbReference type="ARBA" id="ARBA00022842"/>
    </source>
</evidence>
<dbReference type="AlphaFoldDB" id="A0A1L8SRV3"/>
<dbReference type="Pfam" id="PF00702">
    <property type="entry name" value="Hydrolase"/>
    <property type="match status" value="1"/>
</dbReference>
<dbReference type="NCBIfam" id="TIGR01509">
    <property type="entry name" value="HAD-SF-IA-v3"/>
    <property type="match status" value="1"/>
</dbReference>
<dbReference type="PANTHER" id="PTHR46193:SF18">
    <property type="entry name" value="HEXITOL PHOSPHATASE B"/>
    <property type="match status" value="1"/>
</dbReference>
<evidence type="ECO:0000313" key="7">
    <source>
        <dbReference type="Proteomes" id="UP000183700"/>
    </source>
</evidence>
<dbReference type="SFLD" id="SFLDS00003">
    <property type="entry name" value="Haloacid_Dehalogenase"/>
    <property type="match status" value="1"/>
</dbReference>
<comment type="similarity">
    <text evidence="2">Belongs to the HAD-like hydrolase superfamily. CbbY/CbbZ/Gph/YieH family.</text>
</comment>
<dbReference type="InterPro" id="IPR023198">
    <property type="entry name" value="PGP-like_dom2"/>
</dbReference>
<dbReference type="OrthoDB" id="9797743at2"/>
<dbReference type="SFLD" id="SFLDG01129">
    <property type="entry name" value="C1.5:_HAD__Beta-PGM__Phosphata"/>
    <property type="match status" value="1"/>
</dbReference>
<evidence type="ECO:0000256" key="1">
    <source>
        <dbReference type="ARBA" id="ARBA00001946"/>
    </source>
</evidence>
<dbReference type="InterPro" id="IPR006439">
    <property type="entry name" value="HAD-SF_hydro_IA"/>
</dbReference>
<keyword evidence="7" id="KW-1185">Reference proteome</keyword>
<keyword evidence="5" id="KW-0119">Carbohydrate metabolism</keyword>
<dbReference type="SUPFAM" id="SSF56784">
    <property type="entry name" value="HAD-like"/>
    <property type="match status" value="1"/>
</dbReference>
<keyword evidence="3" id="KW-0479">Metal-binding</keyword>
<accession>A0A1L8SRV3</accession>
<evidence type="ECO:0000256" key="5">
    <source>
        <dbReference type="ARBA" id="ARBA00023277"/>
    </source>
</evidence>
<comment type="caution">
    <text evidence="6">The sequence shown here is derived from an EMBL/GenBank/DDBJ whole genome shotgun (WGS) entry which is preliminary data.</text>
</comment>
<evidence type="ECO:0000256" key="3">
    <source>
        <dbReference type="ARBA" id="ARBA00022723"/>
    </source>
</evidence>
<comment type="cofactor">
    <cofactor evidence="1">
        <name>Mg(2+)</name>
        <dbReference type="ChEBI" id="CHEBI:18420"/>
    </cofactor>
</comment>
<organism evidence="6 7">
    <name type="scientific">Enterococcus devriesei</name>
    <dbReference type="NCBI Taxonomy" id="319970"/>
    <lineage>
        <taxon>Bacteria</taxon>
        <taxon>Bacillati</taxon>
        <taxon>Bacillota</taxon>
        <taxon>Bacilli</taxon>
        <taxon>Lactobacillales</taxon>
        <taxon>Enterococcaceae</taxon>
        <taxon>Enterococcus</taxon>
    </lineage>
</organism>
<dbReference type="RefSeq" id="WP_071863135.1">
    <property type="nucleotide sequence ID" value="NZ_JBHLVS010000030.1"/>
</dbReference>
<keyword evidence="4" id="KW-0460">Magnesium</keyword>
<reference evidence="6 7" key="1">
    <citation type="submission" date="2014-12" db="EMBL/GenBank/DDBJ databases">
        <title>Draft genome sequences of 29 type strains of Enterococci.</title>
        <authorList>
            <person name="Zhong Z."/>
            <person name="Sun Z."/>
            <person name="Liu W."/>
            <person name="Zhang W."/>
            <person name="Zhang H."/>
        </authorList>
    </citation>
    <scope>NUCLEOTIDE SEQUENCE [LARGE SCALE GENOMIC DNA]</scope>
    <source>
        <strain evidence="6 7">DSM 22802</strain>
    </source>
</reference>
<name>A0A1L8SRV3_9ENTE</name>
<dbReference type="InterPro" id="IPR051600">
    <property type="entry name" value="Beta-PGM-like"/>
</dbReference>
<dbReference type="PANTHER" id="PTHR46193">
    <property type="entry name" value="6-PHOSPHOGLUCONATE PHOSPHATASE"/>
    <property type="match status" value="1"/>
</dbReference>
<dbReference type="CDD" id="cd07505">
    <property type="entry name" value="HAD_BPGM-like"/>
    <property type="match status" value="1"/>
</dbReference>